<dbReference type="NCBIfam" id="TIGR01444">
    <property type="entry name" value="fkbM_fam"/>
    <property type="match status" value="1"/>
</dbReference>
<keyword evidence="3" id="KW-1185">Reference proteome</keyword>
<evidence type="ECO:0000313" key="2">
    <source>
        <dbReference type="EMBL" id="SHO49388.1"/>
    </source>
</evidence>
<proteinExistence type="predicted"/>
<keyword evidence="2" id="KW-0808">Transferase</keyword>
<dbReference type="InterPro" id="IPR029063">
    <property type="entry name" value="SAM-dependent_MTases_sf"/>
</dbReference>
<dbReference type="Pfam" id="PF05050">
    <property type="entry name" value="Methyltransf_21"/>
    <property type="match status" value="1"/>
</dbReference>
<dbReference type="Gene3D" id="3.40.50.150">
    <property type="entry name" value="Vaccinia Virus protein VP39"/>
    <property type="match status" value="1"/>
</dbReference>
<dbReference type="STRING" id="1121416.SAMN02745220_02833"/>
<gene>
    <name evidence="2" type="ORF">SAMN02745220_02833</name>
</gene>
<evidence type="ECO:0000313" key="3">
    <source>
        <dbReference type="Proteomes" id="UP000184603"/>
    </source>
</evidence>
<protein>
    <submittedName>
        <fullName evidence="2">Methyltransferase, FkbM family</fullName>
    </submittedName>
</protein>
<dbReference type="GO" id="GO:0032259">
    <property type="term" value="P:methylation"/>
    <property type="evidence" value="ECO:0007669"/>
    <property type="project" value="UniProtKB-KW"/>
</dbReference>
<feature type="domain" description="Methyltransferase FkbM" evidence="1">
    <location>
        <begin position="76"/>
        <end position="212"/>
    </location>
</feature>
<evidence type="ECO:0000259" key="1">
    <source>
        <dbReference type="Pfam" id="PF05050"/>
    </source>
</evidence>
<sequence>MVEKTNKTVAVMVVYEWVRTAWYRLQGKIAVRMGDQHFSCDPENLNFWDKVNDGRWEPRTFAVLDRLLTTGKTYCDIGAWIGPTVLYAARNCRQVYCLEPDRVAYRFLLQNIQLNRLENVMPFNLALAAEEGLQRMASPRGKRGDSMTSLLVPDGARGMDVLCLTWENWLNLIGRPVLDTIKMDIEGGEFNLLPEMSGYLDEHRPQLYLSLHPHLLPEAERVKNMAVVVAALKMYRGCYNRDGEKIELESLLEEQAVNRAGTYLLLPE</sequence>
<dbReference type="GO" id="GO:0008168">
    <property type="term" value="F:methyltransferase activity"/>
    <property type="evidence" value="ECO:0007669"/>
    <property type="project" value="UniProtKB-KW"/>
</dbReference>
<organism evidence="2 3">
    <name type="scientific">Desulfopila aestuarii DSM 18488</name>
    <dbReference type="NCBI Taxonomy" id="1121416"/>
    <lineage>
        <taxon>Bacteria</taxon>
        <taxon>Pseudomonadati</taxon>
        <taxon>Thermodesulfobacteriota</taxon>
        <taxon>Desulfobulbia</taxon>
        <taxon>Desulfobulbales</taxon>
        <taxon>Desulfocapsaceae</taxon>
        <taxon>Desulfopila</taxon>
    </lineage>
</organism>
<accession>A0A1M7YA27</accession>
<reference evidence="2 3" key="1">
    <citation type="submission" date="2016-12" db="EMBL/GenBank/DDBJ databases">
        <authorList>
            <person name="Song W.-J."/>
            <person name="Kurnit D.M."/>
        </authorList>
    </citation>
    <scope>NUCLEOTIDE SEQUENCE [LARGE SCALE GENOMIC DNA]</scope>
    <source>
        <strain evidence="2 3">DSM 18488</strain>
    </source>
</reference>
<dbReference type="AlphaFoldDB" id="A0A1M7YA27"/>
<dbReference type="EMBL" id="FRFE01000013">
    <property type="protein sequence ID" value="SHO49388.1"/>
    <property type="molecule type" value="Genomic_DNA"/>
</dbReference>
<dbReference type="InterPro" id="IPR006342">
    <property type="entry name" value="FkbM_mtfrase"/>
</dbReference>
<dbReference type="PANTHER" id="PTHR34203">
    <property type="entry name" value="METHYLTRANSFERASE, FKBM FAMILY PROTEIN"/>
    <property type="match status" value="1"/>
</dbReference>
<dbReference type="RefSeq" id="WP_084553990.1">
    <property type="nucleotide sequence ID" value="NZ_FRFE01000013.1"/>
</dbReference>
<dbReference type="InterPro" id="IPR052514">
    <property type="entry name" value="SAM-dependent_MTase"/>
</dbReference>
<keyword evidence="2" id="KW-0489">Methyltransferase</keyword>
<dbReference type="OrthoDB" id="5329963at2"/>
<dbReference type="PANTHER" id="PTHR34203:SF15">
    <property type="entry name" value="SLL1173 PROTEIN"/>
    <property type="match status" value="1"/>
</dbReference>
<name>A0A1M7YA27_9BACT</name>
<dbReference type="Proteomes" id="UP000184603">
    <property type="component" value="Unassembled WGS sequence"/>
</dbReference>
<dbReference type="SUPFAM" id="SSF53335">
    <property type="entry name" value="S-adenosyl-L-methionine-dependent methyltransferases"/>
    <property type="match status" value="1"/>
</dbReference>